<feature type="transmembrane region" description="Helical" evidence="1">
    <location>
        <begin position="46"/>
        <end position="65"/>
    </location>
</feature>
<keyword evidence="1" id="KW-0812">Transmembrane</keyword>
<evidence type="ECO:0000313" key="2">
    <source>
        <dbReference type="EMBL" id="KAA0917660.1"/>
    </source>
</evidence>
<sequence length="155" mass="17087">MKIKTDTPDLLIVDDTPWLTGVMLIVFILVFVGVGLGLILEGIWHGLIFLVVGGGMGAVAFVLFVRRVQVVFYRPEGWVEIRRANALRHSRVRHTIDEISRAVVEQSAGKNGTLYRVVLEIDHGQSAGRHPLSLAYSNIGDHRGVAHAINDWLAG</sequence>
<evidence type="ECO:0000313" key="3">
    <source>
        <dbReference type="Proteomes" id="UP000325291"/>
    </source>
</evidence>
<dbReference type="AlphaFoldDB" id="A0A5A9ZKF4"/>
<keyword evidence="3" id="KW-1185">Reference proteome</keyword>
<dbReference type="RefSeq" id="WP_111362856.1">
    <property type="nucleotide sequence ID" value="NZ_VINQ01000003.1"/>
</dbReference>
<proteinExistence type="predicted"/>
<keyword evidence="1" id="KW-0472">Membrane</keyword>
<feature type="transmembrane region" description="Helical" evidence="1">
    <location>
        <begin position="21"/>
        <end position="40"/>
    </location>
</feature>
<protein>
    <recommendedName>
        <fullName evidence="4">DUF2244 domain-containing protein</fullName>
    </recommendedName>
</protein>
<dbReference type="Proteomes" id="UP000325291">
    <property type="component" value="Unassembled WGS sequence"/>
</dbReference>
<reference evidence="2 3" key="1">
    <citation type="submission" date="2019-07" db="EMBL/GenBank/DDBJ databases">
        <title>Aquicoccus porphyridii gen. nov., sp. nov., isolated from a small marine red alga, Porphyridium marinum.</title>
        <authorList>
            <person name="Liu L."/>
        </authorList>
    </citation>
    <scope>NUCLEOTIDE SEQUENCE [LARGE SCALE GENOMIC DNA]</scope>
    <source>
        <strain evidence="2 3">L1 8-17</strain>
    </source>
</reference>
<comment type="caution">
    <text evidence="2">The sequence shown here is derived from an EMBL/GenBank/DDBJ whole genome shotgun (WGS) entry which is preliminary data.</text>
</comment>
<accession>A0A5A9ZKF4</accession>
<dbReference type="EMBL" id="VINQ01000003">
    <property type="protein sequence ID" value="KAA0917660.1"/>
    <property type="molecule type" value="Genomic_DNA"/>
</dbReference>
<organism evidence="2 3">
    <name type="scientific">Aquicoccus porphyridii</name>
    <dbReference type="NCBI Taxonomy" id="1852029"/>
    <lineage>
        <taxon>Bacteria</taxon>
        <taxon>Pseudomonadati</taxon>
        <taxon>Pseudomonadota</taxon>
        <taxon>Alphaproteobacteria</taxon>
        <taxon>Rhodobacterales</taxon>
        <taxon>Paracoccaceae</taxon>
        <taxon>Aquicoccus</taxon>
    </lineage>
</organism>
<evidence type="ECO:0000256" key="1">
    <source>
        <dbReference type="SAM" id="Phobius"/>
    </source>
</evidence>
<evidence type="ECO:0008006" key="4">
    <source>
        <dbReference type="Google" id="ProtNLM"/>
    </source>
</evidence>
<gene>
    <name evidence="2" type="ORF">FLO80_06405</name>
</gene>
<keyword evidence="1" id="KW-1133">Transmembrane helix</keyword>
<name>A0A5A9ZKF4_9RHOB</name>